<accession>A0ABP8DST1</accession>
<evidence type="ECO:0000313" key="3">
    <source>
        <dbReference type="Proteomes" id="UP001500620"/>
    </source>
</evidence>
<dbReference type="Pfam" id="PF05787">
    <property type="entry name" value="PhoX"/>
    <property type="match status" value="2"/>
</dbReference>
<reference evidence="3" key="1">
    <citation type="journal article" date="2019" name="Int. J. Syst. Evol. Microbiol.">
        <title>The Global Catalogue of Microorganisms (GCM) 10K type strain sequencing project: providing services to taxonomists for standard genome sequencing and annotation.</title>
        <authorList>
            <consortium name="The Broad Institute Genomics Platform"/>
            <consortium name="The Broad Institute Genome Sequencing Center for Infectious Disease"/>
            <person name="Wu L."/>
            <person name="Ma J."/>
        </authorList>
    </citation>
    <scope>NUCLEOTIDE SEQUENCE [LARGE SCALE GENOMIC DNA]</scope>
    <source>
        <strain evidence="3">JCM 17441</strain>
    </source>
</reference>
<dbReference type="SUPFAM" id="SSF51004">
    <property type="entry name" value="C-terminal (heme d1) domain of cytochrome cd1-nitrite reductase"/>
    <property type="match status" value="1"/>
</dbReference>
<dbReference type="EMBL" id="BAABAT010000057">
    <property type="protein sequence ID" value="GAA4262902.1"/>
    <property type="molecule type" value="Genomic_DNA"/>
</dbReference>
<comment type="caution">
    <text evidence="2">The sequence shown here is derived from an EMBL/GenBank/DDBJ whole genome shotgun (WGS) entry which is preliminary data.</text>
</comment>
<protein>
    <submittedName>
        <fullName evidence="2">PhoX family protein</fullName>
    </submittedName>
</protein>
<organism evidence="2 3">
    <name type="scientific">Dactylosporangium darangshiense</name>
    <dbReference type="NCBI Taxonomy" id="579108"/>
    <lineage>
        <taxon>Bacteria</taxon>
        <taxon>Bacillati</taxon>
        <taxon>Actinomycetota</taxon>
        <taxon>Actinomycetes</taxon>
        <taxon>Micromonosporales</taxon>
        <taxon>Micromonosporaceae</taxon>
        <taxon>Dactylosporangium</taxon>
    </lineage>
</organism>
<dbReference type="PANTHER" id="PTHR35399:SF4">
    <property type="entry name" value="MEMBRANE PROTEIN"/>
    <property type="match status" value="1"/>
</dbReference>
<dbReference type="InterPro" id="IPR008557">
    <property type="entry name" value="PhoX"/>
</dbReference>
<name>A0ABP8DST1_9ACTN</name>
<dbReference type="InterPro" id="IPR006311">
    <property type="entry name" value="TAT_signal"/>
</dbReference>
<sequence length="501" mass="53050">MSVSRRQIFKGGAAAGVGLTVAGVLPSLAEPAAAHDDHGPSDRPGNGRPFPPLVDDPKGILALPSGFSYKIVTREGETDMSFGQGKTPGFHDGTGVVSSNHRGLTIIQNHELTPHMSVFGVPHIAGTVYDPGAVNASGCTVVTTDGNGNRTAEWVGISGTVRNCAGGVTPWGTWLTCEETFINAGTTWSAAGQTGTYEKNHGYVFEVFTSESGRQLPKPIKAFGRFEHEAMAVEPNGKFAYLSEDSSGPNGLFYRWTAPKGKKLGPGLASTLSDTDGKLEAMQIRLDDGSIVPDVAYITSAQLGRPFKVTWIEVPDREATTKTIRTQFADGTVTRGKKFEGVWSNGKGCYVVNSFAFGANDLPADATKHDGMVWFYDYSDETITLVTYFPHNPASESEAGAAPKYTDMVFDGPDNVTVTPWGTLVLAEDGVKASHVLSSIPGGPTYAIARNQVNIAAAGAAPVYSEFTGPTFSPDGKVLFVNIQAPGIMLAITGPWSKYLG</sequence>
<feature type="region of interest" description="Disordered" evidence="1">
    <location>
        <begin position="31"/>
        <end position="55"/>
    </location>
</feature>
<evidence type="ECO:0000256" key="1">
    <source>
        <dbReference type="SAM" id="MobiDB-lite"/>
    </source>
</evidence>
<keyword evidence="3" id="KW-1185">Reference proteome</keyword>
<dbReference type="PROSITE" id="PS51318">
    <property type="entry name" value="TAT"/>
    <property type="match status" value="1"/>
</dbReference>
<dbReference type="RefSeq" id="WP_345141046.1">
    <property type="nucleotide sequence ID" value="NZ_BAABAT010000057.1"/>
</dbReference>
<dbReference type="Proteomes" id="UP001500620">
    <property type="component" value="Unassembled WGS sequence"/>
</dbReference>
<evidence type="ECO:0000313" key="2">
    <source>
        <dbReference type="EMBL" id="GAA4262902.1"/>
    </source>
</evidence>
<dbReference type="InterPro" id="IPR011048">
    <property type="entry name" value="Haem_d1_sf"/>
</dbReference>
<dbReference type="PANTHER" id="PTHR35399">
    <property type="entry name" value="SLR8030 PROTEIN"/>
    <property type="match status" value="1"/>
</dbReference>
<gene>
    <name evidence="2" type="ORF">GCM10022255_102600</name>
</gene>
<proteinExistence type="predicted"/>